<gene>
    <name evidence="1" type="ORF">FHR99_001386</name>
</gene>
<protein>
    <submittedName>
        <fullName evidence="1">Uncharacterized protein</fullName>
    </submittedName>
</protein>
<sequence>MQVAGGHASLESFHLQVAQWVERHISPCVDALSQKLLDKAMSNSNRETALMFFKHHKYLENHSGKISASFQHLLSKALFGEDTSVAVIPAQRTSPDFKTLLSATSYDDDLYSFCLVLRPEVLTTLFQRAFNLIDPAQPASQTARSVFDAEFNSQLDSLYAALSKLIDSPDTSNIDRRANIEAWIQHLETKLRNPAIDASTRSMTQKRLEELRSKLNDLDSLSQSARQFRDRWLHPHDELEHKVYSDDELLSDVDKLFQPLNTMEHVPRSLQKLSERIRPIVDSVALSDRNLFMQALHPAKQLIHQVTATVAQWVESSPDQRRQMLINVKQSIDTGITLDNGHRGDRTLLKALHQELTDYLAYQMHRVDSENQPEANTASTTTDPIDQVNALLDEKLHNAGDVPPLLYKLIYSLWNRVIAKIWLEYGREGIATQQALSLVDDILWYLHCDDEKLIHTNTDFLGQQIERDLLNGLKLIDFDQDKGIELISSLRQLRERLQQQSRRTALSAGL</sequence>
<evidence type="ECO:0000313" key="1">
    <source>
        <dbReference type="EMBL" id="MBB3047150.1"/>
    </source>
</evidence>
<dbReference type="Pfam" id="PF07793">
    <property type="entry name" value="DUF1631"/>
    <property type="match status" value="1"/>
</dbReference>
<proteinExistence type="predicted"/>
<dbReference type="InterPro" id="IPR012434">
    <property type="entry name" value="DUF1631"/>
</dbReference>
<dbReference type="EMBL" id="JACHWY010000001">
    <property type="protein sequence ID" value="MBB3047150.1"/>
    <property type="molecule type" value="Genomic_DNA"/>
</dbReference>
<dbReference type="AlphaFoldDB" id="A0A7W4Z6P3"/>
<dbReference type="Proteomes" id="UP000537130">
    <property type="component" value="Unassembled WGS sequence"/>
</dbReference>
<evidence type="ECO:0000313" key="2">
    <source>
        <dbReference type="Proteomes" id="UP000537130"/>
    </source>
</evidence>
<reference evidence="1 2" key="1">
    <citation type="submission" date="2020-08" db="EMBL/GenBank/DDBJ databases">
        <title>Genomic Encyclopedia of Type Strains, Phase III (KMG-III): the genomes of soil and plant-associated and newly described type strains.</title>
        <authorList>
            <person name="Whitman W."/>
        </authorList>
    </citation>
    <scope>NUCLEOTIDE SEQUENCE [LARGE SCALE GENOMIC DNA]</scope>
    <source>
        <strain evidence="1 2">CECT 8654</strain>
    </source>
</reference>
<keyword evidence="2" id="KW-1185">Reference proteome</keyword>
<dbReference type="RefSeq" id="WP_183409790.1">
    <property type="nucleotide sequence ID" value="NZ_JACHWY010000001.1"/>
</dbReference>
<name>A0A7W4Z6P3_9GAMM</name>
<accession>A0A7W4Z6P3</accession>
<organism evidence="1 2">
    <name type="scientific">Litorivivens lipolytica</name>
    <dbReference type="NCBI Taxonomy" id="1524264"/>
    <lineage>
        <taxon>Bacteria</taxon>
        <taxon>Pseudomonadati</taxon>
        <taxon>Pseudomonadota</taxon>
        <taxon>Gammaproteobacteria</taxon>
        <taxon>Litorivivens</taxon>
    </lineage>
</organism>
<comment type="caution">
    <text evidence="1">The sequence shown here is derived from an EMBL/GenBank/DDBJ whole genome shotgun (WGS) entry which is preliminary data.</text>
</comment>